<keyword evidence="2" id="KW-1185">Reference proteome</keyword>
<dbReference type="KEGG" id="bse:Bsel_3004"/>
<dbReference type="eggNOG" id="ENOG5033EZ0">
    <property type="taxonomic scope" value="Bacteria"/>
</dbReference>
<protein>
    <recommendedName>
        <fullName evidence="3">Head fiber protein</fullName>
    </recommendedName>
</protein>
<organism evidence="1 2">
    <name type="scientific">Bacillus selenitireducens (strain ATCC 700615 / DSM 15326 / MLS10)</name>
    <dbReference type="NCBI Taxonomy" id="439292"/>
    <lineage>
        <taxon>Bacteria</taxon>
        <taxon>Bacillati</taxon>
        <taxon>Bacillota</taxon>
        <taxon>Bacilli</taxon>
        <taxon>Bacillales</taxon>
        <taxon>Bacillaceae</taxon>
        <taxon>Salisediminibacterium</taxon>
    </lineage>
</organism>
<dbReference type="HOGENOM" id="CLU_200971_0_0_9"/>
<evidence type="ECO:0008006" key="3">
    <source>
        <dbReference type="Google" id="ProtNLM"/>
    </source>
</evidence>
<accession>D6XZY4</accession>
<evidence type="ECO:0000313" key="1">
    <source>
        <dbReference type="EMBL" id="ADI00486.1"/>
    </source>
</evidence>
<reference evidence="1" key="1">
    <citation type="submission" date="2009-10" db="EMBL/GenBank/DDBJ databases">
        <title>Complete sequence of Bacillus selenitireducens MLS10.</title>
        <authorList>
            <consortium name="US DOE Joint Genome Institute"/>
            <person name="Lucas S."/>
            <person name="Copeland A."/>
            <person name="Lapidus A."/>
            <person name="Glavina del Rio T."/>
            <person name="Dalin E."/>
            <person name="Tice H."/>
            <person name="Bruce D."/>
            <person name="Goodwin L."/>
            <person name="Pitluck S."/>
            <person name="Sims D."/>
            <person name="Brettin T."/>
            <person name="Detter J.C."/>
            <person name="Han C."/>
            <person name="Larimer F."/>
            <person name="Land M."/>
            <person name="Hauser L."/>
            <person name="Kyrpides N."/>
            <person name="Ovchinnikova G."/>
            <person name="Stolz J."/>
        </authorList>
    </citation>
    <scope>NUCLEOTIDE SEQUENCE [LARGE SCALE GENOMIC DNA]</scope>
    <source>
        <strain evidence="1">MLS10</strain>
    </source>
</reference>
<dbReference type="STRING" id="439292.Bsel_3004"/>
<name>D6XZY4_BACIE</name>
<dbReference type="OrthoDB" id="1551157at2"/>
<dbReference type="AlphaFoldDB" id="D6XZY4"/>
<evidence type="ECO:0000313" key="2">
    <source>
        <dbReference type="Proteomes" id="UP000000271"/>
    </source>
</evidence>
<dbReference type="Proteomes" id="UP000000271">
    <property type="component" value="Chromosome"/>
</dbReference>
<dbReference type="EMBL" id="CP001791">
    <property type="protein sequence ID" value="ADI00486.1"/>
    <property type="molecule type" value="Genomic_DNA"/>
</dbReference>
<dbReference type="RefSeq" id="WP_013173893.1">
    <property type="nucleotide sequence ID" value="NC_014219.1"/>
</dbReference>
<proteinExistence type="predicted"/>
<gene>
    <name evidence="1" type="ordered locus">Bsel_3004</name>
</gene>
<sequence length="73" mass="7597">MANVKNYQVQGGERLIIGGTIEVEGEGSILVDDVPFGPAEAQAPSTADTVEGLRDDVNLLITKLTAAGLIKTD</sequence>